<dbReference type="PANTHER" id="PTHR42711:SF18">
    <property type="entry name" value="ABC TRANSPORTER, ATP-BINDING PROTEIN"/>
    <property type="match status" value="1"/>
</dbReference>
<dbReference type="RefSeq" id="WP_012065628.1">
    <property type="nucleotide sequence ID" value="NC_009633.1"/>
</dbReference>
<evidence type="ECO:0000256" key="1">
    <source>
        <dbReference type="ARBA" id="ARBA00022448"/>
    </source>
</evidence>
<keyword evidence="2" id="KW-0547">Nucleotide-binding</keyword>
<feature type="domain" description="ABC transporter" evidence="4">
    <location>
        <begin position="2"/>
        <end position="230"/>
    </location>
</feature>
<dbReference type="SMART" id="SM00382">
    <property type="entry name" value="AAA"/>
    <property type="match status" value="1"/>
</dbReference>
<keyword evidence="1" id="KW-0813">Transport</keyword>
<keyword evidence="6" id="KW-1185">Reference proteome</keyword>
<sequence>MITVKNLYHSYTKDEHYAVKDVSFEVNQGEIFGFLGPSGAGKSTTQNILIGLLSLQRGTVLIDGQNIGNKSKTLFNHIGVSFERPNIYKKLSGVENLQFHSEMYDVPTEDPMGLLKRVGLEDAAHQKAGGYSKGMLQRLVFARSMINQPKIWFLDEPTSGLDPNTASTIKGIIKEKKEQGTTIFLTTHNMHIAEEICDRVAFITNGEISAIDSPRNLKLIYGERFVKVEYLKEEILKKRSYSLTDEKERQQLKEIIASQHIETMHTQEATLEEIFIKITGKELK</sequence>
<organism evidence="5 6">
    <name type="scientific">Alkaliphilus metalliredigens (strain QYMF)</name>
    <dbReference type="NCBI Taxonomy" id="293826"/>
    <lineage>
        <taxon>Bacteria</taxon>
        <taxon>Bacillati</taxon>
        <taxon>Bacillota</taxon>
        <taxon>Clostridia</taxon>
        <taxon>Peptostreptococcales</taxon>
        <taxon>Natronincolaceae</taxon>
        <taxon>Alkaliphilus</taxon>
    </lineage>
</organism>
<dbReference type="EMBL" id="CP000724">
    <property type="protein sequence ID" value="ABR50740.1"/>
    <property type="molecule type" value="Genomic_DNA"/>
</dbReference>
<dbReference type="InterPro" id="IPR050763">
    <property type="entry name" value="ABC_transporter_ATP-binding"/>
</dbReference>
<evidence type="ECO:0000313" key="5">
    <source>
        <dbReference type="EMBL" id="ABR50740.1"/>
    </source>
</evidence>
<dbReference type="InterPro" id="IPR017871">
    <property type="entry name" value="ABC_transporter-like_CS"/>
</dbReference>
<keyword evidence="3" id="KW-0067">ATP-binding</keyword>
<dbReference type="OrthoDB" id="9804819at2"/>
<dbReference type="STRING" id="293826.Amet_4670"/>
<dbReference type="CDD" id="cd03230">
    <property type="entry name" value="ABC_DR_subfamily_A"/>
    <property type="match status" value="1"/>
</dbReference>
<name>A6TX22_ALKMQ</name>
<dbReference type="InterPro" id="IPR027417">
    <property type="entry name" value="P-loop_NTPase"/>
</dbReference>
<dbReference type="GO" id="GO:0005524">
    <property type="term" value="F:ATP binding"/>
    <property type="evidence" value="ECO:0007669"/>
    <property type="project" value="UniProtKB-KW"/>
</dbReference>
<dbReference type="PROSITE" id="PS50893">
    <property type="entry name" value="ABC_TRANSPORTER_2"/>
    <property type="match status" value="1"/>
</dbReference>
<reference evidence="6" key="1">
    <citation type="journal article" date="2016" name="Genome Announc.">
        <title>Complete genome sequence of Alkaliphilus metalliredigens strain QYMF, an alkaliphilic and metal-reducing bacterium isolated from borax-contaminated leachate ponds.</title>
        <authorList>
            <person name="Hwang C."/>
            <person name="Copeland A."/>
            <person name="Lucas S."/>
            <person name="Lapidus A."/>
            <person name="Barry K."/>
            <person name="Detter J.C."/>
            <person name="Glavina Del Rio T."/>
            <person name="Hammon N."/>
            <person name="Israni S."/>
            <person name="Dalin E."/>
            <person name="Tice H."/>
            <person name="Pitluck S."/>
            <person name="Chertkov O."/>
            <person name="Brettin T."/>
            <person name="Bruce D."/>
            <person name="Han C."/>
            <person name="Schmutz J."/>
            <person name="Larimer F."/>
            <person name="Land M.L."/>
            <person name="Hauser L."/>
            <person name="Kyrpides N."/>
            <person name="Mikhailova N."/>
            <person name="Ye Q."/>
            <person name="Zhou J."/>
            <person name="Richardson P."/>
            <person name="Fields M.W."/>
        </authorList>
    </citation>
    <scope>NUCLEOTIDE SEQUENCE [LARGE SCALE GENOMIC DNA]</scope>
    <source>
        <strain evidence="6">QYMF</strain>
    </source>
</reference>
<accession>A6TX22</accession>
<dbReference type="SUPFAM" id="SSF52540">
    <property type="entry name" value="P-loop containing nucleoside triphosphate hydrolases"/>
    <property type="match status" value="1"/>
</dbReference>
<evidence type="ECO:0000259" key="4">
    <source>
        <dbReference type="PROSITE" id="PS50893"/>
    </source>
</evidence>
<evidence type="ECO:0000256" key="3">
    <source>
        <dbReference type="ARBA" id="ARBA00022840"/>
    </source>
</evidence>
<dbReference type="HOGENOM" id="CLU_000604_1_2_9"/>
<evidence type="ECO:0000256" key="2">
    <source>
        <dbReference type="ARBA" id="ARBA00022741"/>
    </source>
</evidence>
<dbReference type="PROSITE" id="PS00211">
    <property type="entry name" value="ABC_TRANSPORTER_1"/>
    <property type="match status" value="1"/>
</dbReference>
<evidence type="ECO:0000313" key="6">
    <source>
        <dbReference type="Proteomes" id="UP000001572"/>
    </source>
</evidence>
<dbReference type="Pfam" id="PF00005">
    <property type="entry name" value="ABC_tran"/>
    <property type="match status" value="1"/>
</dbReference>
<dbReference type="GO" id="GO:0016887">
    <property type="term" value="F:ATP hydrolysis activity"/>
    <property type="evidence" value="ECO:0007669"/>
    <property type="project" value="InterPro"/>
</dbReference>
<dbReference type="Proteomes" id="UP000001572">
    <property type="component" value="Chromosome"/>
</dbReference>
<dbReference type="AlphaFoldDB" id="A6TX22"/>
<dbReference type="InterPro" id="IPR003593">
    <property type="entry name" value="AAA+_ATPase"/>
</dbReference>
<dbReference type="KEGG" id="amt:Amet_4670"/>
<gene>
    <name evidence="5" type="ordered locus">Amet_4670</name>
</gene>
<dbReference type="InterPro" id="IPR003439">
    <property type="entry name" value="ABC_transporter-like_ATP-bd"/>
</dbReference>
<dbReference type="PANTHER" id="PTHR42711">
    <property type="entry name" value="ABC TRANSPORTER ATP-BINDING PROTEIN"/>
    <property type="match status" value="1"/>
</dbReference>
<dbReference type="Gene3D" id="3.40.50.300">
    <property type="entry name" value="P-loop containing nucleotide triphosphate hydrolases"/>
    <property type="match status" value="1"/>
</dbReference>
<proteinExistence type="predicted"/>
<protein>
    <submittedName>
        <fullName evidence="5">ABC transporter related</fullName>
    </submittedName>
</protein>
<dbReference type="eggNOG" id="COG1131">
    <property type="taxonomic scope" value="Bacteria"/>
</dbReference>